<organism evidence="1 2">
    <name type="scientific">Actinia tenebrosa</name>
    <name type="common">Australian red waratah sea anemone</name>
    <dbReference type="NCBI Taxonomy" id="6105"/>
    <lineage>
        <taxon>Eukaryota</taxon>
        <taxon>Metazoa</taxon>
        <taxon>Cnidaria</taxon>
        <taxon>Anthozoa</taxon>
        <taxon>Hexacorallia</taxon>
        <taxon>Actiniaria</taxon>
        <taxon>Actiniidae</taxon>
        <taxon>Actinia</taxon>
    </lineage>
</organism>
<evidence type="ECO:0000313" key="1">
    <source>
        <dbReference type="Proteomes" id="UP000515163"/>
    </source>
</evidence>
<accession>A0A6P8HH33</accession>
<reference evidence="2" key="1">
    <citation type="submission" date="2025-08" db="UniProtKB">
        <authorList>
            <consortium name="RefSeq"/>
        </authorList>
    </citation>
    <scope>IDENTIFICATION</scope>
    <source>
        <tissue evidence="2">Tentacle</tissue>
    </source>
</reference>
<dbReference type="GeneID" id="116292516"/>
<keyword evidence="1" id="KW-1185">Reference proteome</keyword>
<name>A0A6P8HH33_ACTTE</name>
<dbReference type="Proteomes" id="UP000515163">
    <property type="component" value="Unplaced"/>
</dbReference>
<proteinExistence type="predicted"/>
<dbReference type="OrthoDB" id="5983225at2759"/>
<sequence>MLTRVGSMFVPLESLTDFPVSRSQLNATIQRGLEAFQARRTNCENKTRGPVQLSLQMDQATGPAASNTEAQAAAGPVASNTEAQALRQARRNRVGQEATDGVFVKAKCGGKTFTRSFNTGSCYQEVYWLQRGPASSREMRKSPRVKQLLFLR</sequence>
<dbReference type="AlphaFoldDB" id="A0A6P8HH33"/>
<gene>
    <name evidence="2" type="primary">LOC116292516</name>
</gene>
<evidence type="ECO:0000313" key="2">
    <source>
        <dbReference type="RefSeq" id="XP_031555719.1"/>
    </source>
</evidence>
<dbReference type="RefSeq" id="XP_031555719.1">
    <property type="nucleotide sequence ID" value="XM_031699859.1"/>
</dbReference>
<protein>
    <submittedName>
        <fullName evidence="2">Uncharacterized protein LOC116292516 isoform X2</fullName>
    </submittedName>
</protein>